<dbReference type="AlphaFoldDB" id="D4LAD0"/>
<accession>D4LAD0</accession>
<dbReference type="GeneID" id="83155171"/>
<reference evidence="1" key="2">
    <citation type="submission" date="2010-03" db="EMBL/GenBank/DDBJ databases">
        <authorList>
            <person name="Pajon A."/>
        </authorList>
    </citation>
    <scope>NUCLEOTIDE SEQUENCE</scope>
    <source>
        <strain evidence="1">Type strain: 18P13</strain>
    </source>
</reference>
<dbReference type="BioCyc" id="RCHA213810:RUM_RS01620-MONOMER"/>
<dbReference type="HOGENOM" id="CLU_078434_1_1_9"/>
<dbReference type="SUPFAM" id="SSF53795">
    <property type="entry name" value="PEP carboxykinase-like"/>
    <property type="match status" value="1"/>
</dbReference>
<dbReference type="KEGG" id="rch:RUM_03360"/>
<protein>
    <recommendedName>
        <fullName evidence="3">SynChlorMet cassette protein ScmC</fullName>
    </recommendedName>
</protein>
<reference evidence="1" key="1">
    <citation type="submission" date="2010-03" db="EMBL/GenBank/DDBJ databases">
        <title>The genome sequence of Ruminococcus sp. 18P13.</title>
        <authorList>
            <consortium name="metaHIT consortium -- http://www.metahit.eu/"/>
            <person name="Pajon A."/>
            <person name="Turner K."/>
            <person name="Parkhill J."/>
            <person name="Bernalier A."/>
        </authorList>
    </citation>
    <scope>NUCLEOTIDE SEQUENCE [LARGE SCALE GENOMIC DNA]</scope>
    <source>
        <strain evidence="1">Type strain: 18P13</strain>
    </source>
</reference>
<dbReference type="STRING" id="213810.RUM_03360"/>
<dbReference type="OrthoDB" id="384098at2"/>
<dbReference type="RefSeq" id="WP_015557482.1">
    <property type="nucleotide sequence ID" value="NC_021039.1"/>
</dbReference>
<dbReference type="PATRIC" id="fig|213810.4.peg.241"/>
<evidence type="ECO:0000313" key="2">
    <source>
        <dbReference type="Proteomes" id="UP000007054"/>
    </source>
</evidence>
<dbReference type="InterPro" id="IPR027417">
    <property type="entry name" value="P-loop_NTPase"/>
</dbReference>
<dbReference type="Proteomes" id="UP000007054">
    <property type="component" value="Chromosome"/>
</dbReference>
<evidence type="ECO:0008006" key="3">
    <source>
        <dbReference type="Google" id="ProtNLM"/>
    </source>
</evidence>
<dbReference type="EMBL" id="FP929052">
    <property type="protein sequence ID" value="CBL16575.1"/>
    <property type="molecule type" value="Genomic_DNA"/>
</dbReference>
<proteinExistence type="predicted"/>
<organism evidence="1 2">
    <name type="scientific">Ruminococcus champanellensis (strain DSM 18848 / JCM 17042 / KCTC 15320 / 18P13)</name>
    <dbReference type="NCBI Taxonomy" id="213810"/>
    <lineage>
        <taxon>Bacteria</taxon>
        <taxon>Bacillati</taxon>
        <taxon>Bacillota</taxon>
        <taxon>Clostridia</taxon>
        <taxon>Eubacteriales</taxon>
        <taxon>Oscillospiraceae</taxon>
        <taxon>Ruminococcus</taxon>
    </lineage>
</organism>
<evidence type="ECO:0000313" key="1">
    <source>
        <dbReference type="EMBL" id="CBL16575.1"/>
    </source>
</evidence>
<keyword evidence="2" id="KW-1185">Reference proteome</keyword>
<sequence>MYTGTYRIAGRSIAIESQYPDVHAYCAAYRHAGEPDFTIRITPADIDRERDKSAREDQRQGIAPRAFPEGYLEELAVYRQIADRMPAYDTLLIHGSAIALDGAAYLFTARSGTGKSTHTRFWRQTFGSRAVMINDDKPLVGLTDAGAVIYGTPYNGKHRLGENLSAPLQAICILERGAENTIRPISSGEAYPLLLQQVYRPGDPAALGLTLKLVDRLLTQVRLYRLACNLDPAAAQVAYDGMKGCIS</sequence>
<dbReference type="Gene3D" id="3.40.50.300">
    <property type="entry name" value="P-loop containing nucleotide triphosphate hydrolases"/>
    <property type="match status" value="1"/>
</dbReference>
<name>D4LAD0_RUMC1</name>
<gene>
    <name evidence="1" type="ordered locus">RUM_03360</name>
</gene>